<dbReference type="InterPro" id="IPR038501">
    <property type="entry name" value="Spore_GerAC_C_sf"/>
</dbReference>
<organism evidence="2 3">
    <name type="scientific">Cohnella faecalis</name>
    <dbReference type="NCBI Taxonomy" id="2315694"/>
    <lineage>
        <taxon>Bacteria</taxon>
        <taxon>Bacillati</taxon>
        <taxon>Bacillota</taxon>
        <taxon>Bacilli</taxon>
        <taxon>Bacillales</taxon>
        <taxon>Paenibacillaceae</taxon>
        <taxon>Cohnella</taxon>
    </lineage>
</organism>
<dbReference type="Gene3D" id="3.30.300.210">
    <property type="entry name" value="Nutrient germinant receptor protein C, domain 3"/>
    <property type="match status" value="1"/>
</dbReference>
<dbReference type="AlphaFoldDB" id="A0A398CPQ6"/>
<comment type="caution">
    <text evidence="2">The sequence shown here is derived from an EMBL/GenBank/DDBJ whole genome shotgun (WGS) entry which is preliminary data.</text>
</comment>
<dbReference type="InterPro" id="IPR046953">
    <property type="entry name" value="Spore_GerAC-like_C"/>
</dbReference>
<feature type="domain" description="Spore germination GerAC-like C-terminal" evidence="1">
    <location>
        <begin position="1"/>
        <end position="99"/>
    </location>
</feature>
<dbReference type="PANTHER" id="PTHR35789:SF1">
    <property type="entry name" value="SPORE GERMINATION PROTEIN B3"/>
    <property type="match status" value="1"/>
</dbReference>
<dbReference type="PANTHER" id="PTHR35789">
    <property type="entry name" value="SPORE GERMINATION PROTEIN B3"/>
    <property type="match status" value="1"/>
</dbReference>
<proteinExistence type="predicted"/>
<dbReference type="EMBL" id="QXJM01000039">
    <property type="protein sequence ID" value="RIE02718.1"/>
    <property type="molecule type" value="Genomic_DNA"/>
</dbReference>
<sequence>MRIDVRVSGDLILNTTNISSMSLPFMEKVKTAWASQLKEDTDAAIERIQKELAVDAFGFAEQFRRHFPHQWAKSKADWKEIFKRMPVDVRIYTRVVRIGKSDIPQGIPEDQVRKK</sequence>
<protein>
    <recommendedName>
        <fullName evidence="1">Spore germination GerAC-like C-terminal domain-containing protein</fullName>
    </recommendedName>
</protein>
<dbReference type="InterPro" id="IPR008844">
    <property type="entry name" value="Spore_GerAC-like"/>
</dbReference>
<name>A0A398CPQ6_9BACL</name>
<dbReference type="Pfam" id="PF05504">
    <property type="entry name" value="Spore_GerAC"/>
    <property type="match status" value="1"/>
</dbReference>
<evidence type="ECO:0000313" key="2">
    <source>
        <dbReference type="EMBL" id="RIE02718.1"/>
    </source>
</evidence>
<evidence type="ECO:0000313" key="3">
    <source>
        <dbReference type="Proteomes" id="UP000266340"/>
    </source>
</evidence>
<evidence type="ECO:0000259" key="1">
    <source>
        <dbReference type="Pfam" id="PF05504"/>
    </source>
</evidence>
<dbReference type="GO" id="GO:0009847">
    <property type="term" value="P:spore germination"/>
    <property type="evidence" value="ECO:0007669"/>
    <property type="project" value="InterPro"/>
</dbReference>
<reference evidence="2 3" key="1">
    <citation type="submission" date="2018-09" db="EMBL/GenBank/DDBJ databases">
        <title>Cohnella cavernae sp. nov., isolated from a karst cave.</title>
        <authorList>
            <person name="Zhu H."/>
        </authorList>
    </citation>
    <scope>NUCLEOTIDE SEQUENCE [LARGE SCALE GENOMIC DNA]</scope>
    <source>
        <strain evidence="2 3">K2E09-144</strain>
    </source>
</reference>
<accession>A0A398CPQ6</accession>
<keyword evidence="3" id="KW-1185">Reference proteome</keyword>
<gene>
    <name evidence="2" type="ORF">D3H35_18895</name>
</gene>
<dbReference type="GO" id="GO:0016020">
    <property type="term" value="C:membrane"/>
    <property type="evidence" value="ECO:0007669"/>
    <property type="project" value="InterPro"/>
</dbReference>
<dbReference type="Proteomes" id="UP000266340">
    <property type="component" value="Unassembled WGS sequence"/>
</dbReference>